<dbReference type="Proteomes" id="UP001234989">
    <property type="component" value="Chromosome 9"/>
</dbReference>
<gene>
    <name evidence="2" type="ORF">MTR67_038630</name>
</gene>
<dbReference type="AlphaFoldDB" id="A0AAF0ZPV8"/>
<feature type="compositionally biased region" description="Gly residues" evidence="1">
    <location>
        <begin position="1"/>
        <end position="22"/>
    </location>
</feature>
<organism evidence="2 3">
    <name type="scientific">Solanum verrucosum</name>
    <dbReference type="NCBI Taxonomy" id="315347"/>
    <lineage>
        <taxon>Eukaryota</taxon>
        <taxon>Viridiplantae</taxon>
        <taxon>Streptophyta</taxon>
        <taxon>Embryophyta</taxon>
        <taxon>Tracheophyta</taxon>
        <taxon>Spermatophyta</taxon>
        <taxon>Magnoliopsida</taxon>
        <taxon>eudicotyledons</taxon>
        <taxon>Gunneridae</taxon>
        <taxon>Pentapetalae</taxon>
        <taxon>asterids</taxon>
        <taxon>lamiids</taxon>
        <taxon>Solanales</taxon>
        <taxon>Solanaceae</taxon>
        <taxon>Solanoideae</taxon>
        <taxon>Solaneae</taxon>
        <taxon>Solanum</taxon>
    </lineage>
</organism>
<name>A0AAF0ZPV8_SOLVR</name>
<evidence type="ECO:0000313" key="2">
    <source>
        <dbReference type="EMBL" id="WMV45245.1"/>
    </source>
</evidence>
<accession>A0AAF0ZPV8</accession>
<sequence>MTPRGGVQGTAPQGGGWGGRGPHGTTLLAGAGARGTTPLGGLGLGARCLGVRQGLEEHHLGARGRSLGAQRFGGNGARRLRWGGVWEVAGDVIPPLLLPPSHAFPQNLKKLVFTDFFFVMEGFEHCWFLYIDSIPQDFSNIMTLHELIDIRYCPESAWNSAKKIQQDMQEEYAKTIEVHILS</sequence>
<proteinExistence type="predicted"/>
<dbReference type="EMBL" id="CP133620">
    <property type="protein sequence ID" value="WMV45245.1"/>
    <property type="molecule type" value="Genomic_DNA"/>
</dbReference>
<evidence type="ECO:0000256" key="1">
    <source>
        <dbReference type="SAM" id="MobiDB-lite"/>
    </source>
</evidence>
<keyword evidence="3" id="KW-1185">Reference proteome</keyword>
<protein>
    <submittedName>
        <fullName evidence="2">Uncharacterized protein</fullName>
    </submittedName>
</protein>
<evidence type="ECO:0000313" key="3">
    <source>
        <dbReference type="Proteomes" id="UP001234989"/>
    </source>
</evidence>
<feature type="region of interest" description="Disordered" evidence="1">
    <location>
        <begin position="1"/>
        <end position="32"/>
    </location>
</feature>
<feature type="compositionally biased region" description="Low complexity" evidence="1">
    <location>
        <begin position="23"/>
        <end position="32"/>
    </location>
</feature>
<reference evidence="2" key="1">
    <citation type="submission" date="2023-08" db="EMBL/GenBank/DDBJ databases">
        <title>A de novo genome assembly of Solanum verrucosum Schlechtendal, a Mexican diploid species geographically isolated from the other diploid A-genome species in potato relatives.</title>
        <authorList>
            <person name="Hosaka K."/>
        </authorList>
    </citation>
    <scope>NUCLEOTIDE SEQUENCE</scope>
    <source>
        <tissue evidence="2">Young leaves</tissue>
    </source>
</reference>